<accession>A0A1M6KJQ6</accession>
<proteinExistence type="predicted"/>
<dbReference type="STRING" id="1121322.SAMN02745136_00476"/>
<dbReference type="EMBL" id="FRAC01000006">
    <property type="protein sequence ID" value="SHJ59080.1"/>
    <property type="molecule type" value="Genomic_DNA"/>
</dbReference>
<dbReference type="Proteomes" id="UP000184386">
    <property type="component" value="Unassembled WGS sequence"/>
</dbReference>
<protein>
    <submittedName>
        <fullName evidence="1">Uncharacterized protein</fullName>
    </submittedName>
</protein>
<organism evidence="1 2">
    <name type="scientific">Anaerocolumna jejuensis DSM 15929</name>
    <dbReference type="NCBI Taxonomy" id="1121322"/>
    <lineage>
        <taxon>Bacteria</taxon>
        <taxon>Bacillati</taxon>
        <taxon>Bacillota</taxon>
        <taxon>Clostridia</taxon>
        <taxon>Lachnospirales</taxon>
        <taxon>Lachnospiraceae</taxon>
        <taxon>Anaerocolumna</taxon>
    </lineage>
</organism>
<reference evidence="1 2" key="1">
    <citation type="submission" date="2016-11" db="EMBL/GenBank/DDBJ databases">
        <authorList>
            <person name="Jaros S."/>
            <person name="Januszkiewicz K."/>
            <person name="Wedrychowicz H."/>
        </authorList>
    </citation>
    <scope>NUCLEOTIDE SEQUENCE [LARGE SCALE GENOMIC DNA]</scope>
    <source>
        <strain evidence="1 2">DSM 15929</strain>
    </source>
</reference>
<keyword evidence="2" id="KW-1185">Reference proteome</keyword>
<evidence type="ECO:0000313" key="2">
    <source>
        <dbReference type="Proteomes" id="UP000184386"/>
    </source>
</evidence>
<name>A0A1M6KJQ6_9FIRM</name>
<dbReference type="AlphaFoldDB" id="A0A1M6KJQ6"/>
<gene>
    <name evidence="1" type="ORF">SAMN02745136_00476</name>
</gene>
<sequence length="96" mass="10663">MIINSFVSNKKLVLDFSNFIVSVDCSNAITRVGFDETNCSLILSTLEGCKILNIEALLLNQYSYDTEIIGCLIPNSNDIKLYLKTIKSINWLGVIG</sequence>
<evidence type="ECO:0000313" key="1">
    <source>
        <dbReference type="EMBL" id="SHJ59080.1"/>
    </source>
</evidence>